<evidence type="ECO:0000313" key="1">
    <source>
        <dbReference type="EMBL" id="MFM9326712.1"/>
    </source>
</evidence>
<keyword evidence="1" id="KW-0418">Kinase</keyword>
<dbReference type="EC" id="2.7.13.3" evidence="1"/>
<gene>
    <name evidence="1" type="ORF">ACI1P1_00235</name>
</gene>
<keyword evidence="2" id="KW-1185">Reference proteome</keyword>
<sequence>MKWISQAPFRNKLIAAFMTVTLLSILMTGYFSYSITTGILEDNALKLTQDTVAKTAQTVDEKLSKLSMVMMTFMISQQFKSMLKDVSVGNDSEYYTHWTNLDNVFTQARIAEPLIQGIFVSTPMGEFYPSSMNRNRQEDFRDTDMYKRVESQKRTVWIEGHEDPLFYGKQRVVSLVLEPIAEMTLKDVYVVVNIREDGLRKLVGPESGNSGSLRFLMNEDAALIYSESDLLVTETAKSELVGEITRSGVNGYTSFDKNGSTYLLNYARLHVNDWTILAIQSKDYVMKDMIYVKWMILFITLASFLVTLFVAGAFTRYLLTPLHKLQKVMKRVESNDLTARFESRHEDDLAQVGFRFNRMLDQIVVLIDEVKEAEAGKRSTEIKALSAQMDPHFLYNTLNVIYWKLKLKQVDQSQTMVVSLSRLFQLGLNKGKEITTLEKELEHVRLYLELQASCYENLFEYSILVKNPSLQELTVPRIILQPLVENSILHGFSSMESGGRISIELDSDPSAGCWSIRVEDNGCGMEEDAVRAMLRAEQGKGYAIGNLIQRLQLYYGGEACFHVVSHPGRGTVICINIPFKEAGSDV</sequence>
<comment type="caution">
    <text evidence="1">The sequence shown here is derived from an EMBL/GenBank/DDBJ whole genome shotgun (WGS) entry which is preliminary data.</text>
</comment>
<keyword evidence="1" id="KW-0808">Transferase</keyword>
<dbReference type="Proteomes" id="UP001631969">
    <property type="component" value="Unassembled WGS sequence"/>
</dbReference>
<dbReference type="EMBL" id="JBJURJ010000001">
    <property type="protein sequence ID" value="MFM9326712.1"/>
    <property type="molecule type" value="Genomic_DNA"/>
</dbReference>
<proteinExistence type="predicted"/>
<accession>A0ACC7NXC3</accession>
<reference evidence="1" key="1">
    <citation type="submission" date="2024-12" db="EMBL/GenBank/DDBJ databases">
        <authorList>
            <person name="Wu N."/>
        </authorList>
    </citation>
    <scope>NUCLEOTIDE SEQUENCE</scope>
    <source>
        <strain evidence="1">P15</strain>
    </source>
</reference>
<organism evidence="1 2">
    <name type="scientific">Paenibacillus mesotrionivorans</name>
    <dbReference type="NCBI Taxonomy" id="3160968"/>
    <lineage>
        <taxon>Bacteria</taxon>
        <taxon>Bacillati</taxon>
        <taxon>Bacillota</taxon>
        <taxon>Bacilli</taxon>
        <taxon>Bacillales</taxon>
        <taxon>Paenibacillaceae</taxon>
        <taxon>Paenibacillus</taxon>
    </lineage>
</organism>
<evidence type="ECO:0000313" key="2">
    <source>
        <dbReference type="Proteomes" id="UP001631969"/>
    </source>
</evidence>
<protein>
    <submittedName>
        <fullName evidence="1">Sensor histidine kinase</fullName>
        <ecNumber evidence="1">2.7.13.3</ecNumber>
    </submittedName>
</protein>
<name>A0ACC7NXC3_9BACL</name>